<dbReference type="EMBL" id="LQQO01000032">
    <property type="protein sequence ID" value="KZE12039.1"/>
    <property type="molecule type" value="Genomic_DNA"/>
</dbReference>
<name>A0ABR5YAN7_9SPHN</name>
<evidence type="ECO:0000313" key="3">
    <source>
        <dbReference type="Proteomes" id="UP000076609"/>
    </source>
</evidence>
<comment type="caution">
    <text evidence="2">The sequence shown here is derived from an EMBL/GenBank/DDBJ whole genome shotgun (WGS) entry which is preliminary data.</text>
</comment>
<dbReference type="PROSITE" id="PS51257">
    <property type="entry name" value="PROKAR_LIPOPROTEIN"/>
    <property type="match status" value="1"/>
</dbReference>
<keyword evidence="1" id="KW-1133">Transmembrane helix</keyword>
<gene>
    <name evidence="2" type="ORF">AVT10_16650</name>
</gene>
<reference evidence="3" key="1">
    <citation type="submission" date="2016-01" db="EMBL/GenBank/DDBJ databases">
        <title>Draft genome of Chromobacterium sp. F49.</title>
        <authorList>
            <person name="Hong K.W."/>
        </authorList>
    </citation>
    <scope>NUCLEOTIDE SEQUENCE [LARGE SCALE GENOMIC DNA]</scope>
    <source>
        <strain evidence="3">CN3</strain>
    </source>
</reference>
<organism evidence="2 3">
    <name type="scientific">Sphingomonas hankookensis</name>
    <dbReference type="NCBI Taxonomy" id="563996"/>
    <lineage>
        <taxon>Bacteria</taxon>
        <taxon>Pseudomonadati</taxon>
        <taxon>Pseudomonadota</taxon>
        <taxon>Alphaproteobacteria</taxon>
        <taxon>Sphingomonadales</taxon>
        <taxon>Sphingomonadaceae</taxon>
        <taxon>Sphingomonas</taxon>
    </lineage>
</organism>
<sequence length="79" mass="8680">MTRRDLRWKGAGLALLALSCTMAAALEGSPLALAFFPVALLALPLLLHGKRVGQMVRAGWRGHGRTVDILHAARLRRRR</sequence>
<keyword evidence="3" id="KW-1185">Reference proteome</keyword>
<protein>
    <submittedName>
        <fullName evidence="2">Uncharacterized protein</fullName>
    </submittedName>
</protein>
<evidence type="ECO:0000313" key="2">
    <source>
        <dbReference type="EMBL" id="KZE12039.1"/>
    </source>
</evidence>
<proteinExistence type="predicted"/>
<dbReference type="RefSeq" id="WP_066691436.1">
    <property type="nucleotide sequence ID" value="NZ_LQQO01000032.1"/>
</dbReference>
<accession>A0ABR5YAN7</accession>
<feature type="transmembrane region" description="Helical" evidence="1">
    <location>
        <begin position="33"/>
        <end position="49"/>
    </location>
</feature>
<evidence type="ECO:0000256" key="1">
    <source>
        <dbReference type="SAM" id="Phobius"/>
    </source>
</evidence>
<keyword evidence="1" id="KW-0472">Membrane</keyword>
<keyword evidence="1" id="KW-0812">Transmembrane</keyword>
<dbReference type="Proteomes" id="UP000076609">
    <property type="component" value="Unassembled WGS sequence"/>
</dbReference>